<dbReference type="HOGENOM" id="CLU_037286_0_0_1"/>
<keyword evidence="5" id="KW-1185">Reference proteome</keyword>
<evidence type="ECO:0000256" key="2">
    <source>
        <dbReference type="SAM" id="MobiDB-lite"/>
    </source>
</evidence>
<reference evidence="4 5" key="1">
    <citation type="submission" date="2014-04" db="EMBL/GenBank/DDBJ databases">
        <authorList>
            <consortium name="DOE Joint Genome Institute"/>
            <person name="Kuo A."/>
            <person name="Ruytinx J."/>
            <person name="Rineau F."/>
            <person name="Colpaert J."/>
            <person name="Kohler A."/>
            <person name="Nagy L.G."/>
            <person name="Floudas D."/>
            <person name="Copeland A."/>
            <person name="Barry K.W."/>
            <person name="Cichocki N."/>
            <person name="Veneault-Fourrey C."/>
            <person name="LaButti K."/>
            <person name="Lindquist E.A."/>
            <person name="Lipzen A."/>
            <person name="Lundell T."/>
            <person name="Morin E."/>
            <person name="Murat C."/>
            <person name="Sun H."/>
            <person name="Tunlid A."/>
            <person name="Henrissat B."/>
            <person name="Grigoriev I.V."/>
            <person name="Hibbett D.S."/>
            <person name="Martin F."/>
            <person name="Nordberg H.P."/>
            <person name="Cantor M.N."/>
            <person name="Hua S.X."/>
        </authorList>
    </citation>
    <scope>NUCLEOTIDE SEQUENCE [LARGE SCALE GENOMIC DNA]</scope>
    <source>
        <strain evidence="4 5">UH-Slu-Lm8-n1</strain>
    </source>
</reference>
<accession>A0A0C9ZDR1</accession>
<keyword evidence="1" id="KW-0862">Zinc</keyword>
<dbReference type="InterPro" id="IPR001878">
    <property type="entry name" value="Znf_CCHC"/>
</dbReference>
<keyword evidence="1" id="KW-0479">Metal-binding</keyword>
<feature type="region of interest" description="Disordered" evidence="2">
    <location>
        <begin position="226"/>
        <end position="250"/>
    </location>
</feature>
<dbReference type="STRING" id="930992.A0A0C9ZDR1"/>
<reference evidence="5" key="2">
    <citation type="submission" date="2015-01" db="EMBL/GenBank/DDBJ databases">
        <title>Evolutionary Origins and Diversification of the Mycorrhizal Mutualists.</title>
        <authorList>
            <consortium name="DOE Joint Genome Institute"/>
            <consortium name="Mycorrhizal Genomics Consortium"/>
            <person name="Kohler A."/>
            <person name="Kuo A."/>
            <person name="Nagy L.G."/>
            <person name="Floudas D."/>
            <person name="Copeland A."/>
            <person name="Barry K.W."/>
            <person name="Cichocki N."/>
            <person name="Veneault-Fourrey C."/>
            <person name="LaButti K."/>
            <person name="Lindquist E.A."/>
            <person name="Lipzen A."/>
            <person name="Lundell T."/>
            <person name="Morin E."/>
            <person name="Murat C."/>
            <person name="Riley R."/>
            <person name="Ohm R."/>
            <person name="Sun H."/>
            <person name="Tunlid A."/>
            <person name="Henrissat B."/>
            <person name="Grigoriev I.V."/>
            <person name="Hibbett D.S."/>
            <person name="Martin F."/>
        </authorList>
    </citation>
    <scope>NUCLEOTIDE SEQUENCE [LARGE SCALE GENOMIC DNA]</scope>
    <source>
        <strain evidence="5">UH-Slu-Lm8-n1</strain>
    </source>
</reference>
<proteinExistence type="predicted"/>
<dbReference type="Proteomes" id="UP000054485">
    <property type="component" value="Unassembled WGS sequence"/>
</dbReference>
<evidence type="ECO:0000313" key="4">
    <source>
        <dbReference type="EMBL" id="KIK35640.1"/>
    </source>
</evidence>
<dbReference type="EMBL" id="KN835602">
    <property type="protein sequence ID" value="KIK35640.1"/>
    <property type="molecule type" value="Genomic_DNA"/>
</dbReference>
<evidence type="ECO:0000256" key="1">
    <source>
        <dbReference type="PROSITE-ProRule" id="PRU00047"/>
    </source>
</evidence>
<evidence type="ECO:0000313" key="5">
    <source>
        <dbReference type="Proteomes" id="UP000054485"/>
    </source>
</evidence>
<dbReference type="GO" id="GO:0008270">
    <property type="term" value="F:zinc ion binding"/>
    <property type="evidence" value="ECO:0007669"/>
    <property type="project" value="UniProtKB-KW"/>
</dbReference>
<evidence type="ECO:0000259" key="3">
    <source>
        <dbReference type="PROSITE" id="PS50158"/>
    </source>
</evidence>
<feature type="compositionally biased region" description="Polar residues" evidence="2">
    <location>
        <begin position="226"/>
        <end position="249"/>
    </location>
</feature>
<dbReference type="AlphaFoldDB" id="A0A0C9ZDR1"/>
<protein>
    <recommendedName>
        <fullName evidence="3">CCHC-type domain-containing protein</fullName>
    </recommendedName>
</protein>
<dbReference type="PROSITE" id="PS50158">
    <property type="entry name" value="ZF_CCHC"/>
    <property type="match status" value="1"/>
</dbReference>
<feature type="non-terminal residue" evidence="4">
    <location>
        <position position="1"/>
    </location>
</feature>
<keyword evidence="1" id="KW-0863">Zinc-finger</keyword>
<feature type="non-terminal residue" evidence="4">
    <location>
        <position position="378"/>
    </location>
</feature>
<dbReference type="OrthoDB" id="2678560at2759"/>
<sequence length="378" mass="42855">SENPQNFLREVERYIHLNRISDEATKVIIFSTFISAGSQADIWWNNLTATETASWATVKTAFQGQWPAIVVAAKSTLEYQKELLALRLKEEDVGERITVAGVSTWSHLHYHGRLQKLVQDAGVANAPVFIHQVREALPRVLRDLTSPAPPDWTTFFDEIRNANIDTIQDKARRDKERREAEKAQNLRIAKLESKQADPVEVLRLQMQRTTIGQTNAQPAAHTNATTRPINNVNTTRNAVPNPSNNTTTRRQIRYVTASQNNTQRLRSQPPTQEERDLMRARINELLHHPDTTDGHAAYETQIRQWETQWGRGARCTEQSPYPLTPGTAQICSGECFRCGAHGHIGPECQMPVDDQLPKNESIWRGLSSRILGTFNRTT</sequence>
<dbReference type="GO" id="GO:0003676">
    <property type="term" value="F:nucleic acid binding"/>
    <property type="evidence" value="ECO:0007669"/>
    <property type="project" value="InterPro"/>
</dbReference>
<dbReference type="InParanoid" id="A0A0C9ZDR1"/>
<name>A0A0C9ZDR1_9AGAM</name>
<feature type="domain" description="CCHC-type" evidence="3">
    <location>
        <begin position="335"/>
        <end position="348"/>
    </location>
</feature>
<gene>
    <name evidence="4" type="ORF">CY34DRAFT_27589</name>
</gene>
<organism evidence="4 5">
    <name type="scientific">Suillus luteus UH-Slu-Lm8-n1</name>
    <dbReference type="NCBI Taxonomy" id="930992"/>
    <lineage>
        <taxon>Eukaryota</taxon>
        <taxon>Fungi</taxon>
        <taxon>Dikarya</taxon>
        <taxon>Basidiomycota</taxon>
        <taxon>Agaricomycotina</taxon>
        <taxon>Agaricomycetes</taxon>
        <taxon>Agaricomycetidae</taxon>
        <taxon>Boletales</taxon>
        <taxon>Suillineae</taxon>
        <taxon>Suillaceae</taxon>
        <taxon>Suillus</taxon>
    </lineage>
</organism>